<feature type="transmembrane region" description="Helical" evidence="1">
    <location>
        <begin position="69"/>
        <end position="93"/>
    </location>
</feature>
<keyword evidence="3" id="KW-1185">Reference proteome</keyword>
<feature type="transmembrane region" description="Helical" evidence="1">
    <location>
        <begin position="100"/>
        <end position="119"/>
    </location>
</feature>
<evidence type="ECO:0000256" key="1">
    <source>
        <dbReference type="SAM" id="Phobius"/>
    </source>
</evidence>
<reference evidence="2 3" key="1">
    <citation type="journal article" date="2015" name="Stand. Genomic Sci.">
        <title>Genomic Encyclopedia of Bacterial and Archaeal Type Strains, Phase III: the genomes of soil and plant-associated and newly described type strains.</title>
        <authorList>
            <person name="Whitman W.B."/>
            <person name="Woyke T."/>
            <person name="Klenk H.P."/>
            <person name="Zhou Y."/>
            <person name="Lilburn T.G."/>
            <person name="Beck B.J."/>
            <person name="De Vos P."/>
            <person name="Vandamme P."/>
            <person name="Eisen J.A."/>
            <person name="Garrity G."/>
            <person name="Hugenholtz P."/>
            <person name="Kyrpides N.C."/>
        </authorList>
    </citation>
    <scope>NUCLEOTIDE SEQUENCE [LARGE SCALE GENOMIC DNA]</scope>
    <source>
        <strain evidence="2 3">ASC-9842</strain>
    </source>
</reference>
<evidence type="ECO:0000313" key="3">
    <source>
        <dbReference type="Proteomes" id="UP000291078"/>
    </source>
</evidence>
<name>A0A4Q7S960_9BURK</name>
<accession>A0A4Q7S960</accession>
<keyword evidence="1" id="KW-0472">Membrane</keyword>
<dbReference type="EMBL" id="SGXM01000001">
    <property type="protein sequence ID" value="RZT42328.1"/>
    <property type="molecule type" value="Genomic_DNA"/>
</dbReference>
<evidence type="ECO:0000313" key="2">
    <source>
        <dbReference type="EMBL" id="RZT42328.1"/>
    </source>
</evidence>
<keyword evidence="1" id="KW-1133">Transmembrane helix</keyword>
<evidence type="ECO:0008006" key="4">
    <source>
        <dbReference type="Google" id="ProtNLM"/>
    </source>
</evidence>
<protein>
    <recommendedName>
        <fullName evidence="4">Glycosyltransferase RgtA/B/C/D-like domain-containing protein</fullName>
    </recommendedName>
</protein>
<proteinExistence type="predicted"/>
<gene>
    <name evidence="2" type="ORF">EV147_1358</name>
</gene>
<dbReference type="Proteomes" id="UP000291078">
    <property type="component" value="Unassembled WGS sequence"/>
</dbReference>
<feature type="transmembrane region" description="Helical" evidence="1">
    <location>
        <begin position="186"/>
        <end position="204"/>
    </location>
</feature>
<keyword evidence="1" id="KW-0812">Transmembrane</keyword>
<feature type="transmembrane region" description="Helical" evidence="1">
    <location>
        <begin position="153"/>
        <end position="177"/>
    </location>
</feature>
<dbReference type="RefSeq" id="WP_130390327.1">
    <property type="nucleotide sequence ID" value="NZ_SGXM01000001.1"/>
</dbReference>
<dbReference type="OrthoDB" id="9812433at2"/>
<sequence length="341" mass="36895">MRSLSVGPALSAGVTRTVAAGAIASYGLVYLNARRLLPDTIFRDAEKIEQQMAGADTYAGSSFDVAGQLFTAIGAGLDPFVMGIGAWLLWFLYRDARRPGLMAAATLLGVACVFFNLFVASKDTLVVAMALLVATGARQGRPIRMWLALLLPYTAYAVLLRPYYALILGLALALYLLTRLGPRRRIVALGVALLALMLVPPAILHTLQVARDLAVQYLQFQSPYGARTSFLNPYPLDSLPGFIGNYLYACLRLNLTVLWHPGVKEAAMQFWLWLAAWPAFRAVAGGVAGRAQASPASLPACLVMAHVAVSMLFEPDLGSYMRHLSALAPLSMLLLRPVTRQ</sequence>
<dbReference type="AlphaFoldDB" id="A0A4Q7S960"/>
<organism evidence="2 3">
    <name type="scientific">Cupriavidus agavae</name>
    <dbReference type="NCBI Taxonomy" id="1001822"/>
    <lineage>
        <taxon>Bacteria</taxon>
        <taxon>Pseudomonadati</taxon>
        <taxon>Pseudomonadota</taxon>
        <taxon>Betaproteobacteria</taxon>
        <taxon>Burkholderiales</taxon>
        <taxon>Burkholderiaceae</taxon>
        <taxon>Cupriavidus</taxon>
    </lineage>
</organism>
<comment type="caution">
    <text evidence="2">The sequence shown here is derived from an EMBL/GenBank/DDBJ whole genome shotgun (WGS) entry which is preliminary data.</text>
</comment>